<comment type="cofactor">
    <cofactor evidence="1 5">
        <name>FAD</name>
        <dbReference type="ChEBI" id="CHEBI:57692"/>
    </cofactor>
</comment>
<evidence type="ECO:0000256" key="5">
    <source>
        <dbReference type="PIRSR" id="PIRSR000137-2"/>
    </source>
</evidence>
<dbReference type="SUPFAM" id="SSF54373">
    <property type="entry name" value="FAD-linked reductases, C-terminal domain"/>
    <property type="match status" value="1"/>
</dbReference>
<dbReference type="GO" id="GO:0016614">
    <property type="term" value="F:oxidoreductase activity, acting on CH-OH group of donors"/>
    <property type="evidence" value="ECO:0007669"/>
    <property type="project" value="InterPro"/>
</dbReference>
<dbReference type="OrthoDB" id="9785276at2"/>
<evidence type="ECO:0000256" key="4">
    <source>
        <dbReference type="ARBA" id="ARBA00022827"/>
    </source>
</evidence>
<dbReference type="Gene3D" id="3.50.50.60">
    <property type="entry name" value="FAD/NAD(P)-binding domain"/>
    <property type="match status" value="1"/>
</dbReference>
<evidence type="ECO:0000313" key="8">
    <source>
        <dbReference type="Proteomes" id="UP000271469"/>
    </source>
</evidence>
<evidence type="ECO:0000256" key="3">
    <source>
        <dbReference type="ARBA" id="ARBA00022630"/>
    </source>
</evidence>
<dbReference type="EC" id="1.1.99.-" evidence="7"/>
<gene>
    <name evidence="7" type="primary">alkJ</name>
    <name evidence="7" type="ORF">D7316_03264</name>
</gene>
<dbReference type="SUPFAM" id="SSF51905">
    <property type="entry name" value="FAD/NAD(P)-binding domain"/>
    <property type="match status" value="1"/>
</dbReference>
<dbReference type="KEGG" id="gom:D7316_03264"/>
<feature type="binding site" evidence="5">
    <location>
        <position position="436"/>
    </location>
    <ligand>
        <name>substrate</name>
    </ligand>
</feature>
<comment type="similarity">
    <text evidence="2">Belongs to the GMC oxidoreductase family.</text>
</comment>
<keyword evidence="8" id="KW-1185">Reference proteome</keyword>
<dbReference type="RefSeq" id="WP_124709142.1">
    <property type="nucleotide sequence ID" value="NZ_CP033972.1"/>
</dbReference>
<dbReference type="Pfam" id="PF00732">
    <property type="entry name" value="GMC_oxred_N"/>
    <property type="match status" value="1"/>
</dbReference>
<reference evidence="7 8" key="1">
    <citation type="submission" date="2018-11" db="EMBL/GenBank/DDBJ databases">
        <title>Gordonia insulae sp. nov., isolated from an island soil.</title>
        <authorList>
            <person name="Kim Y.S."/>
            <person name="Kim S.B."/>
        </authorList>
    </citation>
    <scope>NUCLEOTIDE SEQUENCE [LARGE SCALE GENOMIC DNA]</scope>
    <source>
        <strain evidence="7 8">MMS17-SY073</strain>
    </source>
</reference>
<accession>A0A3G8JNU4</accession>
<organism evidence="7 8">
    <name type="scientific">Gordonia insulae</name>
    <dbReference type="NCBI Taxonomy" id="2420509"/>
    <lineage>
        <taxon>Bacteria</taxon>
        <taxon>Bacillati</taxon>
        <taxon>Actinomycetota</taxon>
        <taxon>Actinomycetes</taxon>
        <taxon>Mycobacteriales</taxon>
        <taxon>Gordoniaceae</taxon>
        <taxon>Gordonia</taxon>
    </lineage>
</organism>
<dbReference type="PANTHER" id="PTHR11552:SF147">
    <property type="entry name" value="CHOLINE DEHYDROGENASE, MITOCHONDRIAL"/>
    <property type="match status" value="1"/>
</dbReference>
<dbReference type="PANTHER" id="PTHR11552">
    <property type="entry name" value="GLUCOSE-METHANOL-CHOLINE GMC OXIDOREDUCTASE"/>
    <property type="match status" value="1"/>
</dbReference>
<proteinExistence type="inferred from homology"/>
<keyword evidence="7" id="KW-0560">Oxidoreductase</keyword>
<evidence type="ECO:0000256" key="2">
    <source>
        <dbReference type="ARBA" id="ARBA00010790"/>
    </source>
</evidence>
<dbReference type="AlphaFoldDB" id="A0A3G8JNU4"/>
<dbReference type="Proteomes" id="UP000271469">
    <property type="component" value="Chromosome"/>
</dbReference>
<dbReference type="Pfam" id="PF05199">
    <property type="entry name" value="GMC_oxred_C"/>
    <property type="match status" value="1"/>
</dbReference>
<dbReference type="EMBL" id="CP033972">
    <property type="protein sequence ID" value="AZG46663.1"/>
    <property type="molecule type" value="Genomic_DNA"/>
</dbReference>
<evidence type="ECO:0000313" key="7">
    <source>
        <dbReference type="EMBL" id="AZG46663.1"/>
    </source>
</evidence>
<evidence type="ECO:0000256" key="1">
    <source>
        <dbReference type="ARBA" id="ARBA00001974"/>
    </source>
</evidence>
<dbReference type="Gene3D" id="3.30.560.10">
    <property type="entry name" value="Glucose Oxidase, domain 3"/>
    <property type="match status" value="1"/>
</dbReference>
<dbReference type="InterPro" id="IPR000172">
    <property type="entry name" value="GMC_OxRdtase_N"/>
</dbReference>
<dbReference type="InterPro" id="IPR007867">
    <property type="entry name" value="GMC_OxRtase_C"/>
</dbReference>
<keyword evidence="3" id="KW-0285">Flavoprotein</keyword>
<feature type="binding site" evidence="5">
    <location>
        <position position="81"/>
    </location>
    <ligand>
        <name>FAD</name>
        <dbReference type="ChEBI" id="CHEBI:57692"/>
    </ligand>
</feature>
<evidence type="ECO:0000259" key="6">
    <source>
        <dbReference type="PROSITE" id="PS00624"/>
    </source>
</evidence>
<dbReference type="GO" id="GO:0050660">
    <property type="term" value="F:flavin adenine dinucleotide binding"/>
    <property type="evidence" value="ECO:0007669"/>
    <property type="project" value="InterPro"/>
</dbReference>
<dbReference type="InterPro" id="IPR036188">
    <property type="entry name" value="FAD/NAD-bd_sf"/>
</dbReference>
<feature type="domain" description="Glucose-methanol-choline oxidoreductase N-terminal" evidence="6">
    <location>
        <begin position="243"/>
        <end position="257"/>
    </location>
</feature>
<sequence length="499" mass="53439">MPSPDVLVLGAGTAGSVITRRLLDAGLTVSLVEAGGADTNPAIHDMSRVGELWLGPEDWGYFSAPQPNAMNRRLHIPRGKVVGGSNQLNGTIWVHGSPWDYDQWSAAGNTGWDWESVSPLFKRIESAQSPDGMIDTVEPDLSPIQQGILDSAVAHGLPLNPDYNSGAQEGVSRMKLNLRDGQRLSTWAAYMRPVLDHPRLTLESNALVHSLIVSDGAVRGVRIIDADGGRRELHAGLVVLSSGAIGSPTILLRSGIGPADELRRQGIDVVADVPGVGKNLQDHFLVPVIFGTDKPIDPPRPFQPVTQTHWFWKSDPNLPVPDTQPINFSVPFYYDDGMTGPASGFTLHAGLIRPHSTGSVTLRDTDPGSEPVIDFNLFDDERDLLALVRSVRQCREVGRTGPLADEWGAREALPGPDVDDSDEALAAWVRRAVNTYHHQAGTCRMGADPDAVVSPALRAVAVDNLVIADASVMPSVTTGNTNAPTAMIAERAAELITAG</sequence>
<name>A0A3G8JNU4_9ACTN</name>
<protein>
    <submittedName>
        <fullName evidence="7">Alcohol dehydrogenase [acceptor]</fullName>
        <ecNumber evidence="7">1.1.99.-</ecNumber>
    </submittedName>
</protein>
<keyword evidence="4 5" id="KW-0274">FAD</keyword>
<dbReference type="PIRSF" id="PIRSF000137">
    <property type="entry name" value="Alcohol_oxidase"/>
    <property type="match status" value="1"/>
</dbReference>
<dbReference type="InterPro" id="IPR012132">
    <property type="entry name" value="GMC_OxRdtase"/>
</dbReference>
<feature type="binding site" evidence="5">
    <location>
        <position position="208"/>
    </location>
    <ligand>
        <name>FAD</name>
        <dbReference type="ChEBI" id="CHEBI:57692"/>
    </ligand>
</feature>
<dbReference type="PROSITE" id="PS00624">
    <property type="entry name" value="GMC_OXRED_2"/>
    <property type="match status" value="1"/>
</dbReference>